<name>A0A285LLK7_9NOCA</name>
<evidence type="ECO:0000313" key="1">
    <source>
        <dbReference type="EMBL" id="SNY84251.1"/>
    </source>
</evidence>
<keyword evidence="2" id="KW-1185">Reference proteome</keyword>
<proteinExistence type="predicted"/>
<dbReference type="EMBL" id="OBEG01000003">
    <property type="protein sequence ID" value="SNY84251.1"/>
    <property type="molecule type" value="Genomic_DNA"/>
</dbReference>
<evidence type="ECO:0000313" key="2">
    <source>
        <dbReference type="Proteomes" id="UP000219565"/>
    </source>
</evidence>
<organism evidence="1 2">
    <name type="scientific">Nocardia amikacinitolerans</name>
    <dbReference type="NCBI Taxonomy" id="756689"/>
    <lineage>
        <taxon>Bacteria</taxon>
        <taxon>Bacillati</taxon>
        <taxon>Actinomycetota</taxon>
        <taxon>Actinomycetes</taxon>
        <taxon>Mycobacteriales</taxon>
        <taxon>Nocardiaceae</taxon>
        <taxon>Nocardia</taxon>
    </lineage>
</organism>
<dbReference type="AlphaFoldDB" id="A0A285LLK7"/>
<reference evidence="1 2" key="1">
    <citation type="submission" date="2017-09" db="EMBL/GenBank/DDBJ databases">
        <authorList>
            <person name="Ehlers B."/>
            <person name="Leendertz F.H."/>
        </authorList>
    </citation>
    <scope>NUCLEOTIDE SEQUENCE [LARGE SCALE GENOMIC DNA]</scope>
    <source>
        <strain evidence="1 2">DSM 45537</strain>
    </source>
</reference>
<accession>A0A285LLK7</accession>
<protein>
    <submittedName>
        <fullName evidence="1">Uncharacterized protein</fullName>
    </submittedName>
</protein>
<gene>
    <name evidence="1" type="ORF">SAMN04244553_3611</name>
</gene>
<sequence>MSITGIASARHKLARAMHHIADLDEQVGAFTKANPIEVHAFWEPSQTHPGEVDCHMIALTEPPEVPEEWSLITGDALTCMRAALDHSVYPHARQFPTLTARTKPNGDLITIRQAHSAAVTDVLERNQPYHSQAPHHHAIAVLAALVNTDKHRQLLVTNGFAAQVLIKQSDKYVITYEDPQQGESLAKGDVLTRYRLKPTGIGATSFEYHKYLQTEPAIDLPNTTDYRPLIPLLRDIHSSVSEIVDKLAEAGLT</sequence>
<dbReference type="Proteomes" id="UP000219565">
    <property type="component" value="Unassembled WGS sequence"/>
</dbReference>
<dbReference type="RefSeq" id="WP_097245847.1">
    <property type="nucleotide sequence ID" value="NZ_OBEG01000003.1"/>
</dbReference>
<dbReference type="OrthoDB" id="4540748at2"/>